<dbReference type="Pfam" id="PF13472">
    <property type="entry name" value="Lipase_GDSL_2"/>
    <property type="match status" value="1"/>
</dbReference>
<keyword evidence="3" id="KW-1185">Reference proteome</keyword>
<dbReference type="CDD" id="cd00229">
    <property type="entry name" value="SGNH_hydrolase"/>
    <property type="match status" value="1"/>
</dbReference>
<dbReference type="RefSeq" id="WP_123742310.1">
    <property type="nucleotide sequence ID" value="NZ_RJKM01000001.1"/>
</dbReference>
<sequence>MSTLRRRIIRWTSLIGALIAVTALLVGPTGREHQAAALTGATWCTTKASMAVIGGSSSTGYLTEGYASPDNTYHPTTYGWWRRLTAQAAAGWGTTATNYARNSAKAADFLPGGRWPITTGAVADIDAKNPALVIVSLGTNEYLAQVPPAQFEADLVQLVDDIKTASPGTAVVLVAQWTAYVPAATYPWSQYVTAIRNTAVAEVAGLVDLRQYLISAGDQDWSRFYNIDRIHLLDHSHMIVAAAMAMKIFGC</sequence>
<name>A0A3N1H177_9PSEU</name>
<dbReference type="Proteomes" id="UP000268727">
    <property type="component" value="Unassembled WGS sequence"/>
</dbReference>
<dbReference type="OrthoDB" id="3555021at2"/>
<dbReference type="AlphaFoldDB" id="A0A3N1H177"/>
<comment type="caution">
    <text evidence="2">The sequence shown here is derived from an EMBL/GenBank/DDBJ whole genome shotgun (WGS) entry which is preliminary data.</text>
</comment>
<reference evidence="2 3" key="1">
    <citation type="submission" date="2018-11" db="EMBL/GenBank/DDBJ databases">
        <title>Sequencing the genomes of 1000 actinobacteria strains.</title>
        <authorList>
            <person name="Klenk H.-P."/>
        </authorList>
    </citation>
    <scope>NUCLEOTIDE SEQUENCE [LARGE SCALE GENOMIC DNA]</scope>
    <source>
        <strain evidence="2 3">DSM 44231</strain>
    </source>
</reference>
<dbReference type="InterPro" id="IPR013830">
    <property type="entry name" value="SGNH_hydro"/>
</dbReference>
<proteinExistence type="predicted"/>
<dbReference type="Gene3D" id="3.40.50.1110">
    <property type="entry name" value="SGNH hydrolase"/>
    <property type="match status" value="1"/>
</dbReference>
<evidence type="ECO:0000313" key="3">
    <source>
        <dbReference type="Proteomes" id="UP000268727"/>
    </source>
</evidence>
<accession>A0A3N1H177</accession>
<evidence type="ECO:0000259" key="1">
    <source>
        <dbReference type="Pfam" id="PF13472"/>
    </source>
</evidence>
<evidence type="ECO:0000313" key="2">
    <source>
        <dbReference type="EMBL" id="ROP36295.1"/>
    </source>
</evidence>
<feature type="domain" description="SGNH hydrolase-type esterase" evidence="1">
    <location>
        <begin position="62"/>
        <end position="233"/>
    </location>
</feature>
<dbReference type="EMBL" id="RJKM01000001">
    <property type="protein sequence ID" value="ROP36295.1"/>
    <property type="molecule type" value="Genomic_DNA"/>
</dbReference>
<organism evidence="2 3">
    <name type="scientific">Saccharothrix texasensis</name>
    <dbReference type="NCBI Taxonomy" id="103734"/>
    <lineage>
        <taxon>Bacteria</taxon>
        <taxon>Bacillati</taxon>
        <taxon>Actinomycetota</taxon>
        <taxon>Actinomycetes</taxon>
        <taxon>Pseudonocardiales</taxon>
        <taxon>Pseudonocardiaceae</taxon>
        <taxon>Saccharothrix</taxon>
    </lineage>
</organism>
<dbReference type="SUPFAM" id="SSF52266">
    <property type="entry name" value="SGNH hydrolase"/>
    <property type="match status" value="1"/>
</dbReference>
<dbReference type="InterPro" id="IPR036514">
    <property type="entry name" value="SGNH_hydro_sf"/>
</dbReference>
<gene>
    <name evidence="2" type="ORF">EDD40_1560</name>
</gene>
<protein>
    <submittedName>
        <fullName evidence="2">Acyl-CoA thioesterase-1</fullName>
    </submittedName>
</protein>